<dbReference type="RefSeq" id="WP_109975823.1">
    <property type="nucleotide sequence ID" value="NZ_QGHV01000024.1"/>
</dbReference>
<dbReference type="Proteomes" id="UP000245735">
    <property type="component" value="Unassembled WGS sequence"/>
</dbReference>
<keyword evidence="1" id="KW-0175">Coiled coil</keyword>
<evidence type="ECO:0000256" key="1">
    <source>
        <dbReference type="SAM" id="Coils"/>
    </source>
</evidence>
<accession>A0ABD6Y6Z0</accession>
<protein>
    <submittedName>
        <fullName evidence="2">Uncharacterized protein</fullName>
    </submittedName>
</protein>
<organism evidence="2 3">
    <name type="scientific">Limosilactobacillus reuteri</name>
    <name type="common">Lactobacillus reuteri</name>
    <dbReference type="NCBI Taxonomy" id="1598"/>
    <lineage>
        <taxon>Bacteria</taxon>
        <taxon>Bacillati</taxon>
        <taxon>Bacillota</taxon>
        <taxon>Bacilli</taxon>
        <taxon>Lactobacillales</taxon>
        <taxon>Lactobacillaceae</taxon>
        <taxon>Limosilactobacillus</taxon>
    </lineage>
</organism>
<reference evidence="3" key="1">
    <citation type="journal article" date="2018" name="Front. Microbiol.">
        <title>Comparative Genomics of the Herbivore Gut Symbiont Lactobacillus reuteri Reveals Genetic Diversity and Lifestyle Adaptation.</title>
        <authorList>
            <person name="Zhao J."/>
        </authorList>
    </citation>
    <scope>NUCLEOTIDE SEQUENCE [LARGE SCALE GENOMIC DNA]</scope>
    <source>
        <strain evidence="3">LR9</strain>
    </source>
</reference>
<comment type="caution">
    <text evidence="2">The sequence shown here is derived from an EMBL/GenBank/DDBJ whole genome shotgun (WGS) entry which is preliminary data.</text>
</comment>
<evidence type="ECO:0000313" key="3">
    <source>
        <dbReference type="Proteomes" id="UP000245735"/>
    </source>
</evidence>
<proteinExistence type="predicted"/>
<dbReference type="AlphaFoldDB" id="A0ABD6Y6Z0"/>
<gene>
    <name evidence="2" type="ORF">DKZ35_05060</name>
</gene>
<evidence type="ECO:0000313" key="2">
    <source>
        <dbReference type="EMBL" id="PWT37475.1"/>
    </source>
</evidence>
<dbReference type="EMBL" id="QGHV01000024">
    <property type="protein sequence ID" value="PWT37475.1"/>
    <property type="molecule type" value="Genomic_DNA"/>
</dbReference>
<feature type="coiled-coil region" evidence="1">
    <location>
        <begin position="137"/>
        <end position="175"/>
    </location>
</feature>
<name>A0ABD6Y6Z0_LIMRT</name>
<sequence length="453" mass="49962">MVKRIEAEYQHGGAVYYFKTDDRSVTILDENNNEIGTLEQLAFNGKTITGGDIKDITHTGLYKVKGVSGLPGNVPANQECMLAVQSIGAGLRLYRLIAPNGVIVENTVSGNTQSGWGSGGVGLRNTISSINNALGSVHDLKTQNKNLTAAINEVLSKIDDNQSNNNERLKALENKNFDSRYLLNTGGNMMGNIAMRNGNAYQLDNNKNQPTNFAYMDGSNTTHIGDGSYTLQLHGSGDLKYNGAKVFTTSNIGSGSGLDSDKLDGIDSMGFIQTQKDNPKQSDFSINEHSIRLHLPKEDNNNIYWQQSIIQWRDSNNQVVSDIESNGIGDIVIRPGGQLNKRAPFRVSNNNFMEYFGNRVNFVGTKSMDVRWQTEDQSSHDGGLGFFIPDWNKNELAFGNWNTHEVIMEFAVHDGEAIKIAHSPYIGDHNRRLFLQDEQPGGDVPYGSLWVGF</sequence>